<feature type="domain" description="Glycosyl transferase family 1" evidence="1">
    <location>
        <begin position="192"/>
        <end position="349"/>
    </location>
</feature>
<evidence type="ECO:0000313" key="3">
    <source>
        <dbReference type="Proteomes" id="UP000718564"/>
    </source>
</evidence>
<dbReference type="EMBL" id="QMEB01000091">
    <property type="protein sequence ID" value="NMG20374.1"/>
    <property type="molecule type" value="Genomic_DNA"/>
</dbReference>
<dbReference type="Proteomes" id="UP000718564">
    <property type="component" value="Unassembled WGS sequence"/>
</dbReference>
<gene>
    <name evidence="2" type="ORF">DP116_13250</name>
</gene>
<accession>A0ABX1P7U6</accession>
<protein>
    <submittedName>
        <fullName evidence="2">Glycosyl transferase family 1</fullName>
    </submittedName>
</protein>
<proteinExistence type="predicted"/>
<evidence type="ECO:0000259" key="1">
    <source>
        <dbReference type="Pfam" id="PF00534"/>
    </source>
</evidence>
<comment type="caution">
    <text evidence="2">The sequence shown here is derived from an EMBL/GenBank/DDBJ whole genome shotgun (WGS) entry which is preliminary data.</text>
</comment>
<dbReference type="PANTHER" id="PTHR12526:SF638">
    <property type="entry name" value="SPORE COAT PROTEIN SA"/>
    <property type="match status" value="1"/>
</dbReference>
<dbReference type="Pfam" id="PF00534">
    <property type="entry name" value="Glycos_transf_1"/>
    <property type="match status" value="1"/>
</dbReference>
<keyword evidence="3" id="KW-1185">Reference proteome</keyword>
<dbReference type="InterPro" id="IPR001296">
    <property type="entry name" value="Glyco_trans_1"/>
</dbReference>
<dbReference type="SUPFAM" id="SSF53756">
    <property type="entry name" value="UDP-Glycosyltransferase/glycogen phosphorylase"/>
    <property type="match status" value="1"/>
</dbReference>
<evidence type="ECO:0000313" key="2">
    <source>
        <dbReference type="EMBL" id="NMG20374.1"/>
    </source>
</evidence>
<keyword evidence="2" id="KW-0808">Transferase</keyword>
<organism evidence="2 3">
    <name type="scientific">Brasilonema bromeliae SPC951</name>
    <dbReference type="NCBI Taxonomy" id="385972"/>
    <lineage>
        <taxon>Bacteria</taxon>
        <taxon>Bacillati</taxon>
        <taxon>Cyanobacteriota</taxon>
        <taxon>Cyanophyceae</taxon>
        <taxon>Nostocales</taxon>
        <taxon>Scytonemataceae</taxon>
        <taxon>Brasilonema</taxon>
        <taxon>Bromeliae group (in: Brasilonema)</taxon>
    </lineage>
</organism>
<reference evidence="2 3" key="1">
    <citation type="submission" date="2018-06" db="EMBL/GenBank/DDBJ databases">
        <title>Comparative genomics of Brasilonema spp. strains.</title>
        <authorList>
            <person name="Alvarenga D.O."/>
            <person name="Fiore M.F."/>
            <person name="Varani A.M."/>
        </authorList>
    </citation>
    <scope>NUCLEOTIDE SEQUENCE [LARGE SCALE GENOMIC DNA]</scope>
    <source>
        <strain evidence="2 3">SPC951</strain>
    </source>
</reference>
<sequence>MLPDLGHYHHARIQAYAERGEADVTVVVVGGKGLFAEFAHRGDRPPAYRTVTLFPDRFFADLPAADLGRAVENALAAERCSVVLAQGWAAAYSLAALRWAVARDVPRVVTSESQRDDFARSPVKEWVKRRLVGLCGAALCGGTRHAEYARDLGVPADRIFLGYDAVDNAHYAAGADAARTNPGARTRLGLPPAYLLASARFIPKKNLPGLLAGYAAYRAAVGPGAWELVVLGDGAGRPELEARRGELGLAGVVHLPGFRGYDALPAYYGLAEGFVHASLVEQWGLVINEAAAAGVPVVASDRCGATADLVQPGRTGWAFAPTDSAALGAALVELHRHPDRRSLGQAGRQLVAEWGPERFAAGLSAAVAAATPARRPGLVGRAVLRAVAARPPVTGGE</sequence>
<dbReference type="Gene3D" id="3.40.50.2000">
    <property type="entry name" value="Glycogen Phosphorylase B"/>
    <property type="match status" value="2"/>
</dbReference>
<dbReference type="PANTHER" id="PTHR12526">
    <property type="entry name" value="GLYCOSYLTRANSFERASE"/>
    <property type="match status" value="1"/>
</dbReference>
<dbReference type="RefSeq" id="WP_169155636.1">
    <property type="nucleotide sequence ID" value="NZ_CAWPJE010000073.1"/>
</dbReference>
<name>A0ABX1P7U6_9CYAN</name>
<dbReference type="GO" id="GO:0016740">
    <property type="term" value="F:transferase activity"/>
    <property type="evidence" value="ECO:0007669"/>
    <property type="project" value="UniProtKB-KW"/>
</dbReference>